<dbReference type="AlphaFoldDB" id="A0A8T2R7C6"/>
<feature type="region of interest" description="Disordered" evidence="3">
    <location>
        <begin position="545"/>
        <end position="584"/>
    </location>
</feature>
<dbReference type="SMART" id="SM00684">
    <property type="entry name" value="DM15"/>
    <property type="match status" value="3"/>
</dbReference>
<dbReference type="InterPro" id="IPR045180">
    <property type="entry name" value="La_dom_prot"/>
</dbReference>
<dbReference type="Proteomes" id="UP000825935">
    <property type="component" value="Chromosome 29"/>
</dbReference>
<evidence type="ECO:0000256" key="2">
    <source>
        <dbReference type="PROSITE-ProRule" id="PRU00332"/>
    </source>
</evidence>
<dbReference type="GO" id="GO:0048255">
    <property type="term" value="P:mRNA stabilization"/>
    <property type="evidence" value="ECO:0007669"/>
    <property type="project" value="InterPro"/>
</dbReference>
<dbReference type="GO" id="GO:0005737">
    <property type="term" value="C:cytoplasm"/>
    <property type="evidence" value="ECO:0007669"/>
    <property type="project" value="UniProtKB-ARBA"/>
</dbReference>
<feature type="compositionally biased region" description="Polar residues" evidence="3">
    <location>
        <begin position="641"/>
        <end position="654"/>
    </location>
</feature>
<dbReference type="CDD" id="cd07323">
    <property type="entry name" value="LAM"/>
    <property type="match status" value="1"/>
</dbReference>
<feature type="compositionally biased region" description="Polar residues" evidence="3">
    <location>
        <begin position="18"/>
        <end position="33"/>
    </location>
</feature>
<feature type="compositionally biased region" description="Polar residues" evidence="3">
    <location>
        <begin position="237"/>
        <end position="249"/>
    </location>
</feature>
<feature type="domain" description="HTH La-type RNA-binding" evidence="4">
    <location>
        <begin position="451"/>
        <end position="540"/>
    </location>
</feature>
<reference evidence="5" key="1">
    <citation type="submission" date="2021-08" db="EMBL/GenBank/DDBJ databases">
        <title>WGS assembly of Ceratopteris richardii.</title>
        <authorList>
            <person name="Marchant D.B."/>
            <person name="Chen G."/>
            <person name="Jenkins J."/>
            <person name="Shu S."/>
            <person name="Leebens-Mack J."/>
            <person name="Grimwood J."/>
            <person name="Schmutz J."/>
            <person name="Soltis P."/>
            <person name="Soltis D."/>
            <person name="Chen Z.-H."/>
        </authorList>
    </citation>
    <scope>NUCLEOTIDE SEQUENCE</scope>
    <source>
        <strain evidence="5">Whitten #5841</strain>
        <tissue evidence="5">Leaf</tissue>
    </source>
</reference>
<feature type="region of interest" description="Disordered" evidence="3">
    <location>
        <begin position="598"/>
        <end position="702"/>
    </location>
</feature>
<feature type="compositionally biased region" description="Polar residues" evidence="3">
    <location>
        <begin position="672"/>
        <end position="686"/>
    </location>
</feature>
<dbReference type="PROSITE" id="PS50961">
    <property type="entry name" value="HTH_LA"/>
    <property type="match status" value="1"/>
</dbReference>
<feature type="compositionally biased region" description="Low complexity" evidence="3">
    <location>
        <begin position="48"/>
        <end position="59"/>
    </location>
</feature>
<accession>A0A8T2R7C6</accession>
<keyword evidence="6" id="KW-1185">Reference proteome</keyword>
<dbReference type="GO" id="GO:0000339">
    <property type="term" value="F:RNA cap binding"/>
    <property type="evidence" value="ECO:0007669"/>
    <property type="project" value="InterPro"/>
</dbReference>
<feature type="compositionally biased region" description="Low complexity" evidence="3">
    <location>
        <begin position="276"/>
        <end position="290"/>
    </location>
</feature>
<gene>
    <name evidence="5" type="ORF">KP509_29G061100</name>
</gene>
<dbReference type="SMART" id="SM00715">
    <property type="entry name" value="LA"/>
    <property type="match status" value="1"/>
</dbReference>
<dbReference type="InterPro" id="IPR036390">
    <property type="entry name" value="WH_DNA-bd_sf"/>
</dbReference>
<feature type="region of interest" description="Disordered" evidence="3">
    <location>
        <begin position="1"/>
        <end position="342"/>
    </location>
</feature>
<feature type="compositionally biased region" description="Low complexity" evidence="3">
    <location>
        <begin position="833"/>
        <end position="842"/>
    </location>
</feature>
<evidence type="ECO:0000313" key="5">
    <source>
        <dbReference type="EMBL" id="KAH7292302.1"/>
    </source>
</evidence>
<proteinExistence type="predicted"/>
<name>A0A8T2R7C6_CERRI</name>
<dbReference type="FunFam" id="1.10.10.10:FF:000131">
    <property type="entry name" value="la-related protein 1B isoform X2"/>
    <property type="match status" value="1"/>
</dbReference>
<dbReference type="EMBL" id="CM035434">
    <property type="protein sequence ID" value="KAH7292302.1"/>
    <property type="molecule type" value="Genomic_DNA"/>
</dbReference>
<dbReference type="PANTHER" id="PTHR22792">
    <property type="entry name" value="LUPUS LA PROTEIN-RELATED"/>
    <property type="match status" value="1"/>
</dbReference>
<dbReference type="Gene3D" id="1.10.10.10">
    <property type="entry name" value="Winged helix-like DNA-binding domain superfamily/Winged helix DNA-binding domain"/>
    <property type="match status" value="1"/>
</dbReference>
<feature type="region of interest" description="Disordered" evidence="3">
    <location>
        <begin position="808"/>
        <end position="863"/>
    </location>
</feature>
<dbReference type="InterPro" id="IPR006607">
    <property type="entry name" value="DM15"/>
</dbReference>
<dbReference type="Pfam" id="PF21071">
    <property type="entry name" value="LARP1_HEAT"/>
    <property type="match status" value="1"/>
</dbReference>
<evidence type="ECO:0000259" key="4">
    <source>
        <dbReference type="PROSITE" id="PS50961"/>
    </source>
</evidence>
<sequence>MASDNPQGIGRISGDAGSHNSSEGELCSANPSKGASAPCSPSGPVHNASAEEAAAAGAGYQCSSPSVIGDAPNTSLAGAGISAPTSGTARCPSPGPRIKNAWSQVVRGGQASENEPAGLAKLVPITQPPLSMETSSSASTQGREGSDHSGASQLDSEELANQDPSSIAVASSTASSPIRLGTSDSPSKQSKPVWKKPVEGTSDSGPIMGAVTWPTLGDAHGARSGDVIKPLHAGDGPSNQGSAAIQTLTKEAGNSGDSPTANKQRTAGRRISAANGTSQPQSSGTQQSSPISAGGNSIPQTSTPYVIDQDQRDKPNGEAGKGSLVNAGSKEHNQVSSQKGEVQGSFVHSNSNRRNMGQQGRASHGWHPHNKGFGNGRDIGMAFQQQRVGPRNLPRPPNVYYNQAAGFFPPAGFQNPGPTLYYVPASAADPMRSVPPYFVPPGPPPGVVIAGPDPASLRSMLVKQIEYYFSIENLCRDIFLRSNMDEQGFIPVSVIANFNRVKMLTPNPGLILDALRNSSVVEVQGDKLRKRDDWAKWLLPPSHYGPSPTGLRDRDLEQNHGSPSHDNQKINAGAEESGEVGSSFKPVLGAVGQESVQSIVNQSSRTESKLGPSELAVTADPKPMDDINSNLESPRNIIDSPRTSDAGSPRSFSRSVYGRSGANDADARGRSKQWNGPNYSGLSSVRSPRPRKGGLSAAFASKTSNHDDEDTFLFDEELDSNHNISKDFSLTAKSHNEDEEDDCEMNDSFVQQLIVVTQHGKRGLSKSQDIRGQKKISEELATALNDGLVFYEQELCKSSRTSNLGIENKVSANDGKSGNGAGEPASSKFTVGSANSASSSFSETHVPIRHRRRGNKPSGNLRLFTGGPQDSSYTSLGFLFGATPPDNQSVLSSSYGSSSFRMGTSPHGFMAATANVQVGSPPVGSLPKSFPHFQHPSHALLEDNGFKQQRYIKFHKRCLADRKRVGAGRSEEMNTLFRFWSYFLRTHFNNSMYKEFRRLAEEDAASSYNYGMECLFRFYSYGLEKKFKQKLYEDFEYLTLDTYKKGNLYGLEKYWAFHFYRKGNDFRPSKHPELEKLLEEEFQCLEDFQRAKERGVSK</sequence>
<feature type="compositionally biased region" description="Polar residues" evidence="3">
    <location>
        <begin position="294"/>
        <end position="304"/>
    </location>
</feature>
<protein>
    <recommendedName>
        <fullName evidence="4">HTH La-type RNA-binding domain-containing protein</fullName>
    </recommendedName>
</protein>
<evidence type="ECO:0000313" key="6">
    <source>
        <dbReference type="Proteomes" id="UP000825935"/>
    </source>
</evidence>
<dbReference type="PANTHER" id="PTHR22792:SF132">
    <property type="entry name" value="LA-RELATED PROTEIN 1"/>
    <property type="match status" value="1"/>
</dbReference>
<feature type="compositionally biased region" description="Polar residues" evidence="3">
    <location>
        <begin position="255"/>
        <end position="265"/>
    </location>
</feature>
<comment type="caution">
    <text evidence="5">The sequence shown here is derived from an EMBL/GenBank/DDBJ whole genome shotgun (WGS) entry which is preliminary data.</text>
</comment>
<feature type="compositionally biased region" description="Polar residues" evidence="3">
    <location>
        <begin position="61"/>
        <end position="76"/>
    </location>
</feature>
<evidence type="ECO:0000256" key="1">
    <source>
        <dbReference type="ARBA" id="ARBA00022884"/>
    </source>
</evidence>
<evidence type="ECO:0000256" key="3">
    <source>
        <dbReference type="SAM" id="MobiDB-lite"/>
    </source>
</evidence>
<organism evidence="5 6">
    <name type="scientific">Ceratopteris richardii</name>
    <name type="common">Triangle waterfern</name>
    <dbReference type="NCBI Taxonomy" id="49495"/>
    <lineage>
        <taxon>Eukaryota</taxon>
        <taxon>Viridiplantae</taxon>
        <taxon>Streptophyta</taxon>
        <taxon>Embryophyta</taxon>
        <taxon>Tracheophyta</taxon>
        <taxon>Polypodiopsida</taxon>
        <taxon>Polypodiidae</taxon>
        <taxon>Polypodiales</taxon>
        <taxon>Pteridineae</taxon>
        <taxon>Pteridaceae</taxon>
        <taxon>Parkerioideae</taxon>
        <taxon>Ceratopteris</taxon>
    </lineage>
</organism>
<feature type="compositionally biased region" description="Low complexity" evidence="3">
    <location>
        <begin position="165"/>
        <end position="176"/>
    </location>
</feature>
<feature type="region of interest" description="Disordered" evidence="3">
    <location>
        <begin position="347"/>
        <end position="366"/>
    </location>
</feature>
<keyword evidence="1 2" id="KW-0694">RNA-binding</keyword>
<dbReference type="Pfam" id="PF05383">
    <property type="entry name" value="La"/>
    <property type="match status" value="1"/>
</dbReference>
<dbReference type="OrthoDB" id="340227at2759"/>
<dbReference type="SUPFAM" id="SSF46785">
    <property type="entry name" value="Winged helix' DNA-binding domain"/>
    <property type="match status" value="1"/>
</dbReference>
<dbReference type="InterPro" id="IPR036388">
    <property type="entry name" value="WH-like_DNA-bd_sf"/>
</dbReference>
<feature type="compositionally biased region" description="Polar residues" evidence="3">
    <location>
        <begin position="128"/>
        <end position="154"/>
    </location>
</feature>
<feature type="compositionally biased region" description="Polar residues" evidence="3">
    <location>
        <begin position="347"/>
        <end position="361"/>
    </location>
</feature>
<dbReference type="InterPro" id="IPR006630">
    <property type="entry name" value="La_HTH"/>
</dbReference>
<dbReference type="OMA" id="IESDCTT"/>